<name>A0A515CWW2_SERLI</name>
<gene>
    <name evidence="2" type="ORF">EGO53_12935</name>
</gene>
<dbReference type="AlphaFoldDB" id="A0A515CWW2"/>
<evidence type="ECO:0000313" key="3">
    <source>
        <dbReference type="Proteomes" id="UP000317572"/>
    </source>
</evidence>
<proteinExistence type="predicted"/>
<evidence type="ECO:0000313" key="2">
    <source>
        <dbReference type="EMBL" id="QDL32641.1"/>
    </source>
</evidence>
<keyword evidence="2" id="KW-0378">Hydrolase</keyword>
<sequence length="586" mass="63891">MAAVIAMLGNNMTRLSEYARWEDDVYQIKRDDEVSGGRDGIANIQPLQLANRTSFLRQEVDVTKSMVMAEMRVYDSKEQAQTAIEAGTETRRYFPVKGAGMAWAERFENINGVATPTGERMPNMAYVEDIEKRIPKVDAQLAGRIPLIAINDEVVLWLVDGRLESLFLGDNLISSLGPRTLVINEDFNLADNGRIPLIQVGDEVVAWLEDGRFCTMDLQLEGPDALSPQTTKTFLPTYSSGASLYRWKAKCAVLENGGNVTAKIAFTGDSWTDFSTIPQQFANALYAKYGKSSDGWASVAGNNAQRKMYMNGMVLTRSAGWVNWGIGNPETTPPPFGGGPDGYCMHTNLSTCSATLSGAEGTQIDIYHRDSGTFRYRVDGGTWNVVATNETPAMVKTAITGLSDGKHTLDIDTLGNTSEVAIYAFRPHSPGEKGVEVLKVGHAGARGLHYMYQVSPYIQPYAADLDPDVVVIILGTNDYRNANSNTANYIDGIASIIDAYRAAHADVGIILVAPADTDGFQVSAPLTEFVAAARKFAVQAGVEFIDLHTMMPKWSVGRALGMWEDSLHMSAGGAQFLFNIVKDKLL</sequence>
<dbReference type="SUPFAM" id="SSF52266">
    <property type="entry name" value="SGNH hydrolase"/>
    <property type="match status" value="1"/>
</dbReference>
<dbReference type="GO" id="GO:0016788">
    <property type="term" value="F:hydrolase activity, acting on ester bonds"/>
    <property type="evidence" value="ECO:0007669"/>
    <property type="project" value="UniProtKB-ARBA"/>
</dbReference>
<dbReference type="Proteomes" id="UP000317572">
    <property type="component" value="Chromosome"/>
</dbReference>
<reference evidence="2 3" key="1">
    <citation type="submission" date="2018-11" db="EMBL/GenBank/DDBJ databases">
        <title>The first complete genome of Serratia liquefaciens isolated from metalophyte plant revel distinctness adaptive mechanisms in an extreme habitat.</title>
        <authorList>
            <person name="Caneschi W.L."/>
            <person name="Sanchez A.B."/>
            <person name="Felestrino E.B."/>
            <person name="Assis R.A.B."/>
            <person name="Lemes C.G.C."/>
            <person name="Cordeiro I.F."/>
            <person name="Fonseca N.P."/>
            <person name="Villa M."/>
            <person name="Vieira I.T."/>
            <person name="Moraes L.A."/>
            <person name="Kamino L.H.Y."/>
            <person name="do Carmo F."/>
            <person name="Garcia C.M."/>
            <person name="Almeida N.F."/>
            <person name="Silva R.S."/>
            <person name="Ferro J.A."/>
            <person name="Ferro M.I.T."/>
            <person name="Varani A.M."/>
            <person name="Ferreira R.M."/>
            <person name="dos Santos V.L."/>
            <person name="Silva U.C."/>
            <person name="Setubal J.C."/>
            <person name="Moreira L.M."/>
        </authorList>
    </citation>
    <scope>NUCLEOTIDE SEQUENCE [LARGE SCALE GENOMIC DNA]</scope>
    <source>
        <strain evidence="2 3">FG3</strain>
    </source>
</reference>
<protein>
    <submittedName>
        <fullName evidence="2">SGNH/GDSL hydrolase family protein</fullName>
    </submittedName>
</protein>
<dbReference type="Gene3D" id="2.60.120.1360">
    <property type="match status" value="1"/>
</dbReference>
<feature type="domain" description="SGNH hydrolase-type esterase" evidence="1">
    <location>
        <begin position="440"/>
        <end position="575"/>
    </location>
</feature>
<dbReference type="Gene3D" id="3.40.50.1110">
    <property type="entry name" value="SGNH hydrolase"/>
    <property type="match status" value="1"/>
</dbReference>
<evidence type="ECO:0000259" key="1">
    <source>
        <dbReference type="Pfam" id="PF13472"/>
    </source>
</evidence>
<dbReference type="EMBL" id="CP033893">
    <property type="protein sequence ID" value="QDL32641.1"/>
    <property type="molecule type" value="Genomic_DNA"/>
</dbReference>
<dbReference type="InterPro" id="IPR013830">
    <property type="entry name" value="SGNH_hydro"/>
</dbReference>
<dbReference type="CDD" id="cd00229">
    <property type="entry name" value="SGNH_hydrolase"/>
    <property type="match status" value="1"/>
</dbReference>
<dbReference type="Pfam" id="PF13472">
    <property type="entry name" value="Lipase_GDSL_2"/>
    <property type="match status" value="1"/>
</dbReference>
<accession>A0A515CWW2</accession>
<dbReference type="InterPro" id="IPR036514">
    <property type="entry name" value="SGNH_hydro_sf"/>
</dbReference>
<organism evidence="2 3">
    <name type="scientific">Serratia liquefaciens</name>
    <dbReference type="NCBI Taxonomy" id="614"/>
    <lineage>
        <taxon>Bacteria</taxon>
        <taxon>Pseudomonadati</taxon>
        <taxon>Pseudomonadota</taxon>
        <taxon>Gammaproteobacteria</taxon>
        <taxon>Enterobacterales</taxon>
        <taxon>Yersiniaceae</taxon>
        <taxon>Serratia</taxon>
    </lineage>
</organism>